<dbReference type="Proteomes" id="UP000251960">
    <property type="component" value="Chromosome 9"/>
</dbReference>
<dbReference type="InterPro" id="IPR001623">
    <property type="entry name" value="DnaJ_domain"/>
</dbReference>
<dbReference type="EMBL" id="NCVQ01000010">
    <property type="protein sequence ID" value="PWZ06673.1"/>
    <property type="molecule type" value="Genomic_DNA"/>
</dbReference>
<name>A0A3L6DF20_MAIZE</name>
<dbReference type="SMART" id="SM00271">
    <property type="entry name" value="DnaJ"/>
    <property type="match status" value="1"/>
</dbReference>
<reference evidence="2 3" key="1">
    <citation type="journal article" date="2018" name="Nat. Genet.">
        <title>Extensive intraspecific gene order and gene structural variations between Mo17 and other maize genomes.</title>
        <authorList>
            <person name="Sun S."/>
            <person name="Zhou Y."/>
            <person name="Chen J."/>
            <person name="Shi J."/>
            <person name="Zhao H."/>
            <person name="Zhao H."/>
            <person name="Song W."/>
            <person name="Zhang M."/>
            <person name="Cui Y."/>
            <person name="Dong X."/>
            <person name="Liu H."/>
            <person name="Ma X."/>
            <person name="Jiao Y."/>
            <person name="Wang B."/>
            <person name="Wei X."/>
            <person name="Stein J.C."/>
            <person name="Glaubitz J.C."/>
            <person name="Lu F."/>
            <person name="Yu G."/>
            <person name="Liang C."/>
            <person name="Fengler K."/>
            <person name="Li B."/>
            <person name="Rafalski A."/>
            <person name="Schnable P.S."/>
            <person name="Ware D.H."/>
            <person name="Buckler E.S."/>
            <person name="Lai J."/>
        </authorList>
    </citation>
    <scope>NUCLEOTIDE SEQUENCE [LARGE SCALE GENOMIC DNA]</scope>
    <source>
        <strain evidence="3">cv. Missouri 17</strain>
        <tissue evidence="2">Seedling</tissue>
    </source>
</reference>
<dbReference type="AlphaFoldDB" id="A0A3L6DF20"/>
<organism evidence="2 3">
    <name type="scientific">Zea mays</name>
    <name type="common">Maize</name>
    <dbReference type="NCBI Taxonomy" id="4577"/>
    <lineage>
        <taxon>Eukaryota</taxon>
        <taxon>Viridiplantae</taxon>
        <taxon>Streptophyta</taxon>
        <taxon>Embryophyta</taxon>
        <taxon>Tracheophyta</taxon>
        <taxon>Spermatophyta</taxon>
        <taxon>Magnoliopsida</taxon>
        <taxon>Liliopsida</taxon>
        <taxon>Poales</taxon>
        <taxon>Poaceae</taxon>
        <taxon>PACMAD clade</taxon>
        <taxon>Panicoideae</taxon>
        <taxon>Andropogonodae</taxon>
        <taxon>Andropogoneae</taxon>
        <taxon>Tripsacinae</taxon>
        <taxon>Zea</taxon>
    </lineage>
</organism>
<sequence>MTAGQCGNIQDQEAAPGADLYAVLGLNRECTDAELRVAYRRLAMIWHPDRCSASGSSARVEEAKERFQEIQGAYSGDHFPSPPPCSSIDRSLAWPPKSEFLTLHICIT</sequence>
<protein>
    <submittedName>
        <fullName evidence="2">Chaperone protein DnaJ</fullName>
    </submittedName>
</protein>
<gene>
    <name evidence="2" type="primary">dnaJ_5</name>
    <name evidence="2" type="ORF">Zm00014a_028182</name>
</gene>
<dbReference type="Pfam" id="PF00226">
    <property type="entry name" value="DnaJ"/>
    <property type="match status" value="1"/>
</dbReference>
<feature type="domain" description="J" evidence="1">
    <location>
        <begin position="19"/>
        <end position="92"/>
    </location>
</feature>
<dbReference type="SUPFAM" id="SSF46565">
    <property type="entry name" value="Chaperone J-domain"/>
    <property type="match status" value="1"/>
</dbReference>
<dbReference type="Gene3D" id="1.10.287.110">
    <property type="entry name" value="DnaJ domain"/>
    <property type="match status" value="1"/>
</dbReference>
<dbReference type="ExpressionAtlas" id="A0A3L6DF20">
    <property type="expression patterns" value="baseline and differential"/>
</dbReference>
<evidence type="ECO:0000313" key="2">
    <source>
        <dbReference type="EMBL" id="PWZ06673.1"/>
    </source>
</evidence>
<accession>A0A3L6DF20</accession>
<evidence type="ECO:0000313" key="3">
    <source>
        <dbReference type="Proteomes" id="UP000251960"/>
    </source>
</evidence>
<dbReference type="InterPro" id="IPR036869">
    <property type="entry name" value="J_dom_sf"/>
</dbReference>
<proteinExistence type="predicted"/>
<evidence type="ECO:0000259" key="1">
    <source>
        <dbReference type="PROSITE" id="PS50076"/>
    </source>
</evidence>
<dbReference type="PANTHER" id="PTHR44743:SF9">
    <property type="entry name" value="OS06G0195800 PROTEIN"/>
    <property type="match status" value="1"/>
</dbReference>
<comment type="caution">
    <text evidence="2">The sequence shown here is derived from an EMBL/GenBank/DDBJ whole genome shotgun (WGS) entry which is preliminary data.</text>
</comment>
<dbReference type="PROSITE" id="PS50076">
    <property type="entry name" value="DNAJ_2"/>
    <property type="match status" value="1"/>
</dbReference>
<dbReference type="PANTHER" id="PTHR44743">
    <property type="entry name" value="PUTATIVE, EXPRESSED-RELATED"/>
    <property type="match status" value="1"/>
</dbReference>
<dbReference type="PRINTS" id="PR00625">
    <property type="entry name" value="JDOMAIN"/>
</dbReference>
<dbReference type="CDD" id="cd06257">
    <property type="entry name" value="DnaJ"/>
    <property type="match status" value="1"/>
</dbReference>
<dbReference type="GO" id="GO:0005783">
    <property type="term" value="C:endoplasmic reticulum"/>
    <property type="evidence" value="ECO:0007669"/>
    <property type="project" value="UniProtKB-ARBA"/>
</dbReference>